<dbReference type="Proteomes" id="UP000317650">
    <property type="component" value="Chromosome 3"/>
</dbReference>
<reference evidence="1 2" key="1">
    <citation type="journal article" date="2019" name="Nat. Plants">
        <title>Genome sequencing of Musa balbisiana reveals subgenome evolution and function divergence in polyploid bananas.</title>
        <authorList>
            <person name="Yao X."/>
        </authorList>
    </citation>
    <scope>NUCLEOTIDE SEQUENCE [LARGE SCALE GENOMIC DNA]</scope>
    <source>
        <strain evidence="2">cv. DH-PKW</strain>
        <tissue evidence="1">Leaves</tissue>
    </source>
</reference>
<dbReference type="EMBL" id="PYDT01000006">
    <property type="protein sequence ID" value="THU58581.1"/>
    <property type="molecule type" value="Genomic_DNA"/>
</dbReference>
<keyword evidence="2" id="KW-1185">Reference proteome</keyword>
<name>A0A4S8JAA1_MUSBA</name>
<protein>
    <submittedName>
        <fullName evidence="1">Uncharacterized protein</fullName>
    </submittedName>
</protein>
<dbReference type="AlphaFoldDB" id="A0A4S8JAA1"/>
<comment type="caution">
    <text evidence="1">The sequence shown here is derived from an EMBL/GenBank/DDBJ whole genome shotgun (WGS) entry which is preliminary data.</text>
</comment>
<evidence type="ECO:0000313" key="2">
    <source>
        <dbReference type="Proteomes" id="UP000317650"/>
    </source>
</evidence>
<sequence length="59" mass="6923">MKARVHTDPKQSYLAAFFSSLRTKAERLKRCKSDGWFLSSKPKVVLMDDSYEAWLRTLK</sequence>
<organism evidence="1 2">
    <name type="scientific">Musa balbisiana</name>
    <name type="common">Banana</name>
    <dbReference type="NCBI Taxonomy" id="52838"/>
    <lineage>
        <taxon>Eukaryota</taxon>
        <taxon>Viridiplantae</taxon>
        <taxon>Streptophyta</taxon>
        <taxon>Embryophyta</taxon>
        <taxon>Tracheophyta</taxon>
        <taxon>Spermatophyta</taxon>
        <taxon>Magnoliopsida</taxon>
        <taxon>Liliopsida</taxon>
        <taxon>Zingiberales</taxon>
        <taxon>Musaceae</taxon>
        <taxon>Musa</taxon>
    </lineage>
</organism>
<proteinExistence type="predicted"/>
<accession>A0A4S8JAA1</accession>
<evidence type="ECO:0000313" key="1">
    <source>
        <dbReference type="EMBL" id="THU58581.1"/>
    </source>
</evidence>
<gene>
    <name evidence="1" type="ORF">C4D60_Mb03t15880</name>
</gene>